<keyword evidence="5" id="KW-0547">Nucleotide-binding</keyword>
<dbReference type="Pfam" id="PF00664">
    <property type="entry name" value="ABC_membrane"/>
    <property type="match status" value="2"/>
</dbReference>
<protein>
    <recommendedName>
        <fullName evidence="14">Multidrug resistance-associated protein lethal(2)03659</fullName>
    </recommendedName>
</protein>
<evidence type="ECO:0000259" key="11">
    <source>
        <dbReference type="PROSITE" id="PS50929"/>
    </source>
</evidence>
<gene>
    <name evidence="12" type="ORF">PPYR_09045</name>
</gene>
<dbReference type="Gene3D" id="1.20.1560.10">
    <property type="entry name" value="ABC transporter type 1, transmembrane domain"/>
    <property type="match status" value="2"/>
</dbReference>
<dbReference type="SUPFAM" id="SSF90123">
    <property type="entry name" value="ABC transporter transmembrane region"/>
    <property type="match status" value="2"/>
</dbReference>
<comment type="subcellular location">
    <subcellularLocation>
        <location evidence="1">Membrane</location>
        <topology evidence="1">Multi-pass membrane protein</topology>
    </subcellularLocation>
</comment>
<proteinExistence type="predicted"/>
<dbReference type="FunFam" id="3.40.50.300:FF:000163">
    <property type="entry name" value="Multidrug resistance-associated protein member 4"/>
    <property type="match status" value="1"/>
</dbReference>
<feature type="transmembrane region" description="Helical" evidence="9">
    <location>
        <begin position="138"/>
        <end position="159"/>
    </location>
</feature>
<evidence type="ECO:0000256" key="9">
    <source>
        <dbReference type="SAM" id="Phobius"/>
    </source>
</evidence>
<evidence type="ECO:0000256" key="4">
    <source>
        <dbReference type="ARBA" id="ARBA00022737"/>
    </source>
</evidence>
<dbReference type="InParanoid" id="A0A5N4AL24"/>
<dbReference type="InterPro" id="IPR050173">
    <property type="entry name" value="ABC_transporter_C-like"/>
</dbReference>
<keyword evidence="4" id="KW-0677">Repeat</keyword>
<evidence type="ECO:0000256" key="8">
    <source>
        <dbReference type="ARBA" id="ARBA00023136"/>
    </source>
</evidence>
<evidence type="ECO:0000313" key="13">
    <source>
        <dbReference type="Proteomes" id="UP000327044"/>
    </source>
</evidence>
<dbReference type="InterPro" id="IPR011527">
    <property type="entry name" value="ABC1_TM_dom"/>
</dbReference>
<keyword evidence="6" id="KW-0067">ATP-binding</keyword>
<feature type="transmembrane region" description="Helical" evidence="9">
    <location>
        <begin position="83"/>
        <end position="106"/>
    </location>
</feature>
<dbReference type="Proteomes" id="UP000327044">
    <property type="component" value="Unassembled WGS sequence"/>
</dbReference>
<dbReference type="SUPFAM" id="SSF52540">
    <property type="entry name" value="P-loop containing nucleoside triphosphate hydrolases"/>
    <property type="match status" value="2"/>
</dbReference>
<dbReference type="InterPro" id="IPR017871">
    <property type="entry name" value="ABC_transporter-like_CS"/>
</dbReference>
<dbReference type="FunFam" id="1.20.1560.10:FF:000014">
    <property type="entry name" value="Multidrug resistance-associated protein member 4"/>
    <property type="match status" value="1"/>
</dbReference>
<dbReference type="PANTHER" id="PTHR24223:SF324">
    <property type="entry name" value="LD17001P"/>
    <property type="match status" value="1"/>
</dbReference>
<feature type="transmembrane region" description="Helical" evidence="9">
    <location>
        <begin position="323"/>
        <end position="344"/>
    </location>
</feature>
<evidence type="ECO:0000256" key="2">
    <source>
        <dbReference type="ARBA" id="ARBA00022448"/>
    </source>
</evidence>
<sequence length="1244" mass="138723">MNRAGNVKRKSNPRQNASALSAATFFYTLPTFTNKKNGKLQFDEEDLYETLSEYQSEVLANKIETLWKEEYKKRKGKASLTRVIISAFGFEYFVLTVILGISALVLKPAQAVFLGRLLLYYMPAAEGEPHVTQLEARLYAAGIALMAFLYILSFHPLLVQLYLVGLKVKIACSSLIYRKALKLSDGAFNSTNVGQIVNLIASDAPMFINCSFLLNYLWIGPLQCIIVTYLMYQEVGFSSICGIAVLFLLIPIHHFLGKAASTYRWKAASRTDGRVCYMDEIISGIKVIKMNGWERLIKPILLSLRNLEIKYIRLSMYLKAANVSFDILTIPIVIYVSTVVYVLHNHIRADKVFTMMIFYNSLRATMASTFPHSVSVRALTMVAIKRIEKFLFNPEINMESIEDTTDPIAIRIIDGHAKWGESPTLEGVNLAVKPASLVIVTGPVGCGKSSLLSVMLKELRLGSGRIHISGQISYSSQDAWLFSSSIRNNILFGEQMDTKRYNEVVRVCALEDDFASLPFADQTIVGGRGSSLSGGQKARINLARAVYRDADIYLLDEPFAAVDARVGKQIFQDCIKGFLKGKTVVLVTHQLQYLKYADEIAAMENGTITSQGQLVSSNQEGIDAEMKELNCQELVNHHAQDIVKEHTSVGSVSSIVYRKYVTANGFGNFVVVVVLFLVMQAVISSGPYFLTHWVNTVQVVEQYTNASNYSSHALVDNSQTMYIYVYSAITIASIVIVALRSYLYFNLALKSSQRLHNNMFNKVTGATMHFFNTNSQGRIINRFSQDVSAVDTLLPNVLIETVQLLLASFAAVLLISLVNYWLIIPTLAIGFISYCLKKFCLLTTRNIKRLEGVTRSPVFEHLSSSLQGLGTIRALQAETILREEFDSHQDLHSCCYHLFLCTSHGFGYFLDCLCAIYIAIVTFSFVISDNDALSGDVGLAITQSITLMGYLQLAVLQTAELENNMTSVERILEYDDIEQEDNVGTEPPKTWPGAGRILFCDVSLQYSTSGAPVLKNLNFEIFPREKVGIIGRTGAGKSSIVNALLRLSYTSGDVVVDNVNIRSLSLEALRSRISVIPQDPTLFSGTLRQNLDPFEEYEDTALWKALDEVELKQFVASQPQGLCHAISQGGANVSVGQRQLICLTRAILRKNSILIMDEATANVDFETDNLIQSTIRKKFQNCTVLTIAHRLQTVMDSDRILVMNAGELVEFDKPSVLLNNTNGYFYKIVQQLRKNDSTTFQMLQ</sequence>
<dbReference type="Gene3D" id="3.40.50.300">
    <property type="entry name" value="P-loop containing nucleotide triphosphate hydrolases"/>
    <property type="match status" value="2"/>
</dbReference>
<dbReference type="GO" id="GO:0016887">
    <property type="term" value="F:ATP hydrolysis activity"/>
    <property type="evidence" value="ECO:0007669"/>
    <property type="project" value="InterPro"/>
</dbReference>
<dbReference type="FunFam" id="1.20.1560.10:FF:000026">
    <property type="entry name" value="Multidrug resistance-associated protein lethal(2)03659"/>
    <property type="match status" value="1"/>
</dbReference>
<feature type="domain" description="ABC transporter" evidence="10">
    <location>
        <begin position="410"/>
        <end position="630"/>
    </location>
</feature>
<keyword evidence="2" id="KW-0813">Transport</keyword>
<keyword evidence="8 9" id="KW-0472">Membrane</keyword>
<evidence type="ECO:0000259" key="10">
    <source>
        <dbReference type="PROSITE" id="PS50893"/>
    </source>
</evidence>
<dbReference type="SMART" id="SM00382">
    <property type="entry name" value="AAA"/>
    <property type="match status" value="2"/>
</dbReference>
<dbReference type="AlphaFoldDB" id="A0A5N4AL24"/>
<keyword evidence="13" id="KW-1185">Reference proteome</keyword>
<dbReference type="Pfam" id="PF00005">
    <property type="entry name" value="ABC_tran"/>
    <property type="match status" value="2"/>
</dbReference>
<dbReference type="InterPro" id="IPR003593">
    <property type="entry name" value="AAA+_ATPase"/>
</dbReference>
<keyword evidence="7 9" id="KW-1133">Transmembrane helix</keyword>
<feature type="transmembrane region" description="Helical" evidence="9">
    <location>
        <begin position="906"/>
        <end position="927"/>
    </location>
</feature>
<dbReference type="CDD" id="cd03244">
    <property type="entry name" value="ABCC_MRP_domain2"/>
    <property type="match status" value="1"/>
</dbReference>
<feature type="domain" description="ABC transmembrane type-1" evidence="11">
    <location>
        <begin position="94"/>
        <end position="378"/>
    </location>
</feature>
<feature type="domain" description="ABC transporter" evidence="10">
    <location>
        <begin position="997"/>
        <end position="1230"/>
    </location>
</feature>
<feature type="domain" description="ABC transmembrane type-1" evidence="11">
    <location>
        <begin position="670"/>
        <end position="963"/>
    </location>
</feature>
<evidence type="ECO:0000256" key="7">
    <source>
        <dbReference type="ARBA" id="ARBA00022989"/>
    </source>
</evidence>
<feature type="transmembrane region" description="Helical" evidence="9">
    <location>
        <begin position="820"/>
        <end position="840"/>
    </location>
</feature>
<dbReference type="InterPro" id="IPR027417">
    <property type="entry name" value="P-loop_NTPase"/>
</dbReference>
<dbReference type="GO" id="GO:0005524">
    <property type="term" value="F:ATP binding"/>
    <property type="evidence" value="ECO:0007669"/>
    <property type="project" value="UniProtKB-KW"/>
</dbReference>
<dbReference type="OrthoDB" id="6500128at2759"/>
<name>A0A5N4AL24_PHOPY</name>
<evidence type="ECO:0000256" key="5">
    <source>
        <dbReference type="ARBA" id="ARBA00022741"/>
    </source>
</evidence>
<organism evidence="12 13">
    <name type="scientific">Photinus pyralis</name>
    <name type="common">Common eastern firefly</name>
    <name type="synonym">Lampyris pyralis</name>
    <dbReference type="NCBI Taxonomy" id="7054"/>
    <lineage>
        <taxon>Eukaryota</taxon>
        <taxon>Metazoa</taxon>
        <taxon>Ecdysozoa</taxon>
        <taxon>Arthropoda</taxon>
        <taxon>Hexapoda</taxon>
        <taxon>Insecta</taxon>
        <taxon>Pterygota</taxon>
        <taxon>Neoptera</taxon>
        <taxon>Endopterygota</taxon>
        <taxon>Coleoptera</taxon>
        <taxon>Polyphaga</taxon>
        <taxon>Elateriformia</taxon>
        <taxon>Elateroidea</taxon>
        <taxon>Lampyridae</taxon>
        <taxon>Lampyrinae</taxon>
        <taxon>Photinus</taxon>
    </lineage>
</organism>
<dbReference type="InterPro" id="IPR003439">
    <property type="entry name" value="ABC_transporter-like_ATP-bd"/>
</dbReference>
<dbReference type="EMBL" id="VVIM01000006">
    <property type="protein sequence ID" value="KAB0798052.1"/>
    <property type="molecule type" value="Genomic_DNA"/>
</dbReference>
<keyword evidence="3 9" id="KW-0812">Transmembrane</keyword>
<evidence type="ECO:0000256" key="6">
    <source>
        <dbReference type="ARBA" id="ARBA00022840"/>
    </source>
</evidence>
<feature type="transmembrane region" description="Helical" evidence="9">
    <location>
        <begin position="666"/>
        <end position="690"/>
    </location>
</feature>
<dbReference type="GO" id="GO:0016020">
    <property type="term" value="C:membrane"/>
    <property type="evidence" value="ECO:0007669"/>
    <property type="project" value="UniProtKB-SubCell"/>
</dbReference>
<evidence type="ECO:0000256" key="1">
    <source>
        <dbReference type="ARBA" id="ARBA00004141"/>
    </source>
</evidence>
<dbReference type="PROSITE" id="PS00211">
    <property type="entry name" value="ABC_TRANSPORTER_1"/>
    <property type="match status" value="1"/>
</dbReference>
<feature type="transmembrane region" description="Helical" evidence="9">
    <location>
        <begin position="237"/>
        <end position="256"/>
    </location>
</feature>
<accession>A0A5N4AL24</accession>
<reference evidence="12 13" key="1">
    <citation type="journal article" date="2018" name="Elife">
        <title>Firefly genomes illuminate parallel origins of bioluminescence in beetles.</title>
        <authorList>
            <person name="Fallon T.R."/>
            <person name="Lower S.E."/>
            <person name="Chang C.H."/>
            <person name="Bessho-Uehara M."/>
            <person name="Martin G.J."/>
            <person name="Bewick A.J."/>
            <person name="Behringer M."/>
            <person name="Debat H.J."/>
            <person name="Wong I."/>
            <person name="Day J.C."/>
            <person name="Suvorov A."/>
            <person name="Silva C.J."/>
            <person name="Stanger-Hall K.F."/>
            <person name="Hall D.W."/>
            <person name="Schmitz R.J."/>
            <person name="Nelson D.R."/>
            <person name="Lewis S.M."/>
            <person name="Shigenobu S."/>
            <person name="Bybee S.M."/>
            <person name="Larracuente A.M."/>
            <person name="Oba Y."/>
            <person name="Weng J.K."/>
        </authorList>
    </citation>
    <scope>NUCLEOTIDE SEQUENCE [LARGE SCALE GENOMIC DNA]</scope>
    <source>
        <strain evidence="12">1611_PpyrPB1</strain>
        <tissue evidence="12">Whole body</tissue>
    </source>
</reference>
<dbReference type="FunFam" id="3.40.50.300:FF:000973">
    <property type="entry name" value="Multidrug resistance-associated protein 4"/>
    <property type="match status" value="1"/>
</dbReference>
<evidence type="ECO:0008006" key="14">
    <source>
        <dbReference type="Google" id="ProtNLM"/>
    </source>
</evidence>
<dbReference type="PANTHER" id="PTHR24223">
    <property type="entry name" value="ATP-BINDING CASSETTE SUB-FAMILY C"/>
    <property type="match status" value="1"/>
</dbReference>
<dbReference type="GO" id="GO:0140359">
    <property type="term" value="F:ABC-type transporter activity"/>
    <property type="evidence" value="ECO:0007669"/>
    <property type="project" value="InterPro"/>
</dbReference>
<dbReference type="PROSITE" id="PS50893">
    <property type="entry name" value="ABC_TRANSPORTER_2"/>
    <property type="match status" value="2"/>
</dbReference>
<evidence type="ECO:0000256" key="3">
    <source>
        <dbReference type="ARBA" id="ARBA00022692"/>
    </source>
</evidence>
<dbReference type="PROSITE" id="PS50929">
    <property type="entry name" value="ABC_TM1F"/>
    <property type="match status" value="2"/>
</dbReference>
<feature type="transmembrane region" description="Helical" evidence="9">
    <location>
        <begin position="212"/>
        <end position="231"/>
    </location>
</feature>
<comment type="caution">
    <text evidence="12">The sequence shown here is derived from an EMBL/GenBank/DDBJ whole genome shotgun (WGS) entry which is preliminary data.</text>
</comment>
<dbReference type="InterPro" id="IPR036640">
    <property type="entry name" value="ABC1_TM_sf"/>
</dbReference>
<feature type="transmembrane region" description="Helical" evidence="9">
    <location>
        <begin position="793"/>
        <end position="814"/>
    </location>
</feature>
<evidence type="ECO:0000313" key="12">
    <source>
        <dbReference type="EMBL" id="KAB0798052.1"/>
    </source>
</evidence>
<feature type="transmembrane region" description="Helical" evidence="9">
    <location>
        <begin position="723"/>
        <end position="745"/>
    </location>
</feature>
<dbReference type="CDD" id="cd03250">
    <property type="entry name" value="ABCC_MRP_domain1"/>
    <property type="match status" value="1"/>
</dbReference>